<dbReference type="EMBL" id="FOHV01000004">
    <property type="protein sequence ID" value="SES83845.1"/>
    <property type="molecule type" value="Genomic_DNA"/>
</dbReference>
<dbReference type="RefSeq" id="WP_093317789.1">
    <property type="nucleotide sequence ID" value="NZ_FOHV01000004.1"/>
</dbReference>
<keyword evidence="2" id="KW-1185">Reference proteome</keyword>
<dbReference type="Proteomes" id="UP000242642">
    <property type="component" value="Unassembled WGS sequence"/>
</dbReference>
<name>A0A1H9ZQ17_9GAMM</name>
<dbReference type="InterPro" id="IPR035093">
    <property type="entry name" value="RelE/ParE_toxin_dom_sf"/>
</dbReference>
<reference evidence="2" key="1">
    <citation type="submission" date="2016-10" db="EMBL/GenBank/DDBJ databases">
        <authorList>
            <person name="Varghese N."/>
            <person name="Submissions S."/>
        </authorList>
    </citation>
    <scope>NUCLEOTIDE SEQUENCE [LARGE SCALE GENOMIC DNA]</scope>
    <source>
        <strain evidence="2">DSM 18579</strain>
    </source>
</reference>
<dbReference type="STRING" id="1123402.SAMN02583745_00648"/>
<dbReference type="SUPFAM" id="SSF143011">
    <property type="entry name" value="RelE-like"/>
    <property type="match status" value="1"/>
</dbReference>
<organism evidence="1 2">
    <name type="scientific">Thorsellia anophelis DSM 18579</name>
    <dbReference type="NCBI Taxonomy" id="1123402"/>
    <lineage>
        <taxon>Bacteria</taxon>
        <taxon>Pseudomonadati</taxon>
        <taxon>Pseudomonadota</taxon>
        <taxon>Gammaproteobacteria</taxon>
        <taxon>Enterobacterales</taxon>
        <taxon>Thorselliaceae</taxon>
        <taxon>Thorsellia</taxon>
    </lineage>
</organism>
<accession>A0A1H9ZQ17</accession>
<dbReference type="PANTHER" id="PTHR40266:SF2">
    <property type="entry name" value="TOXIN HIGB-1"/>
    <property type="match status" value="1"/>
</dbReference>
<dbReference type="PANTHER" id="PTHR40266">
    <property type="entry name" value="TOXIN HIGB-1"/>
    <property type="match status" value="1"/>
</dbReference>
<dbReference type="OrthoDB" id="9801102at2"/>
<gene>
    <name evidence="1" type="ORF">SAMN02583745_00648</name>
</gene>
<protein>
    <submittedName>
        <fullName evidence="1">Proteic killer suppression protein</fullName>
    </submittedName>
</protein>
<sequence>MIKNFKHKGLEKFYLTGSTVGIQAIHAKRLRLILSNLDQAECIEEMDLPGLRLHELSGSRKGTWSVTVNGNWRITFKFNGRDAEIVNYEDYH</sequence>
<proteinExistence type="predicted"/>
<dbReference type="Gene3D" id="3.30.2310.20">
    <property type="entry name" value="RelE-like"/>
    <property type="match status" value="1"/>
</dbReference>
<dbReference type="AlphaFoldDB" id="A0A1H9ZQ17"/>
<evidence type="ECO:0000313" key="1">
    <source>
        <dbReference type="EMBL" id="SES83845.1"/>
    </source>
</evidence>
<evidence type="ECO:0000313" key="2">
    <source>
        <dbReference type="Proteomes" id="UP000242642"/>
    </source>
</evidence>
<dbReference type="Pfam" id="PF05015">
    <property type="entry name" value="HigB-like_toxin"/>
    <property type="match status" value="1"/>
</dbReference>
<dbReference type="InterPro" id="IPR007711">
    <property type="entry name" value="HigB-1"/>
</dbReference>